<dbReference type="HOGENOM" id="CLU_202593_0_0_5"/>
<name>Q07TS7_RHOP5</name>
<sequence length="71" mass="8082">MVSCDMASPKKTDRAQRTGQFVIGRDRFEQISAVEGIKVTAAMKKREAEFDRDGLTAEQRRRSIIDAHRKS</sequence>
<proteinExistence type="predicted"/>
<feature type="region of interest" description="Disordered" evidence="1">
    <location>
        <begin position="52"/>
        <end position="71"/>
    </location>
</feature>
<accession>Q07TS7</accession>
<dbReference type="KEGG" id="rpe:RPE_0700"/>
<gene>
    <name evidence="2" type="ordered locus">RPE_0700</name>
</gene>
<dbReference type="AlphaFoldDB" id="Q07TS7"/>
<dbReference type="EMBL" id="CP000463">
    <property type="protein sequence ID" value="ABJ04657.1"/>
    <property type="molecule type" value="Genomic_DNA"/>
</dbReference>
<protein>
    <submittedName>
        <fullName evidence="2">Uncharacterized protein</fullName>
    </submittedName>
</protein>
<organism evidence="2">
    <name type="scientific">Rhodopseudomonas palustris (strain BisA53)</name>
    <dbReference type="NCBI Taxonomy" id="316055"/>
    <lineage>
        <taxon>Bacteria</taxon>
        <taxon>Pseudomonadati</taxon>
        <taxon>Pseudomonadota</taxon>
        <taxon>Alphaproteobacteria</taxon>
        <taxon>Hyphomicrobiales</taxon>
        <taxon>Nitrobacteraceae</taxon>
        <taxon>Rhodopseudomonas</taxon>
    </lineage>
</organism>
<dbReference type="STRING" id="316055.RPE_0700"/>
<evidence type="ECO:0000313" key="2">
    <source>
        <dbReference type="EMBL" id="ABJ04657.1"/>
    </source>
</evidence>
<reference evidence="2" key="1">
    <citation type="submission" date="2006-09" db="EMBL/GenBank/DDBJ databases">
        <title>Complete sequence of Rhodopseudomonas palustris BisA53.</title>
        <authorList>
            <consortium name="US DOE Joint Genome Institute"/>
            <person name="Copeland A."/>
            <person name="Lucas S."/>
            <person name="Lapidus A."/>
            <person name="Barry K."/>
            <person name="Detter J.C."/>
            <person name="Glavina del Rio T."/>
            <person name="Hammon N."/>
            <person name="Israni S."/>
            <person name="Dalin E."/>
            <person name="Tice H."/>
            <person name="Pitluck S."/>
            <person name="Chain P."/>
            <person name="Malfatti S."/>
            <person name="Shin M."/>
            <person name="Vergez L."/>
            <person name="Schmutz J."/>
            <person name="Larimer F."/>
            <person name="Land M."/>
            <person name="Hauser L."/>
            <person name="Pelletier D.A."/>
            <person name="Kyrpides N."/>
            <person name="Kim E."/>
            <person name="Harwood C.S."/>
            <person name="Oda Y."/>
            <person name="Richardson P."/>
        </authorList>
    </citation>
    <scope>NUCLEOTIDE SEQUENCE [LARGE SCALE GENOMIC DNA]</scope>
    <source>
        <strain evidence="2">BisA53</strain>
    </source>
</reference>
<evidence type="ECO:0000256" key="1">
    <source>
        <dbReference type="SAM" id="MobiDB-lite"/>
    </source>
</evidence>